<comment type="caution">
    <text evidence="1">The sequence shown here is derived from an EMBL/GenBank/DDBJ whole genome shotgun (WGS) entry which is preliminary data.</text>
</comment>
<dbReference type="Proteomes" id="UP001239111">
    <property type="component" value="Chromosome 1"/>
</dbReference>
<protein>
    <submittedName>
        <fullName evidence="1">Uncharacterized protein</fullName>
    </submittedName>
</protein>
<evidence type="ECO:0000313" key="2">
    <source>
        <dbReference type="Proteomes" id="UP001239111"/>
    </source>
</evidence>
<accession>A0ACC2PHN7</accession>
<dbReference type="EMBL" id="CM056741">
    <property type="protein sequence ID" value="KAJ8681927.1"/>
    <property type="molecule type" value="Genomic_DNA"/>
</dbReference>
<sequence length="637" mass="72570">MAARHGRRFKTASEVIQNLYDGIDVNAPDEYGFTFLMNAIEYQQIELVSLLLRCGANPNLGYGAEDHGRPLFDAVEKGQTEIIRLLLRFGANLNLLESKTESVRLAFARSDINTIAYLLDRGLDPNLKLTDRRYSETLIITAVRNRLDPLVHKLLEYELFLDEKDYDGKTCLHYAVLNENLLIVQKLLVAGANPNIYDDDGVYILATAIQTRNEDIIFMLINHGADMEKIHVDRQWANVLQDRQNTTCGDWLVCAYDMMFHVLSKREPAAKIEKLALCTNQLGLFYKLIKKGADVNKHNNLRESILDSCIECLLTRRYDKATTHLLMRNLLEGGATVTSMRTFPYIPSTVYQVASRAILQLLIDHGLLMMIRDGNNTSSLPIHQALHNTDLELITYLVRNLHVDTEICDHQGRTAVMYAAALDQVPQMLLLKELGANMNHTCQNGHSLLQHSVQPDYIGDAFEWLINQTDLGTILDVLDCEAVVETPIYAQYIIKHVSLGYAGTDYDYIDNRIEISTDENVEFHKQCKEEIELLHKTLVGGTKLSILITLEKDSKVGRNRWMRAYTASEEFANKFPIFYKELKEKFDEAAAVQNLIYKACSKMCTKLFQVDYSANIVILDTISSYLDMDDFENLCRL</sequence>
<organism evidence="1 2">
    <name type="scientific">Eretmocerus hayati</name>
    <dbReference type="NCBI Taxonomy" id="131215"/>
    <lineage>
        <taxon>Eukaryota</taxon>
        <taxon>Metazoa</taxon>
        <taxon>Ecdysozoa</taxon>
        <taxon>Arthropoda</taxon>
        <taxon>Hexapoda</taxon>
        <taxon>Insecta</taxon>
        <taxon>Pterygota</taxon>
        <taxon>Neoptera</taxon>
        <taxon>Endopterygota</taxon>
        <taxon>Hymenoptera</taxon>
        <taxon>Apocrita</taxon>
        <taxon>Proctotrupomorpha</taxon>
        <taxon>Chalcidoidea</taxon>
        <taxon>Aphelinidae</taxon>
        <taxon>Aphelininae</taxon>
        <taxon>Eretmocerus</taxon>
    </lineage>
</organism>
<keyword evidence="2" id="KW-1185">Reference proteome</keyword>
<reference evidence="1" key="1">
    <citation type="submission" date="2023-04" db="EMBL/GenBank/DDBJ databases">
        <title>A chromosome-level genome assembly of the parasitoid wasp Eretmocerus hayati.</title>
        <authorList>
            <person name="Zhong Y."/>
            <person name="Liu S."/>
            <person name="Liu Y."/>
        </authorList>
    </citation>
    <scope>NUCLEOTIDE SEQUENCE</scope>
    <source>
        <strain evidence="1">ZJU_SS_LIU_2023</strain>
    </source>
</reference>
<proteinExistence type="predicted"/>
<gene>
    <name evidence="1" type="ORF">QAD02_017719</name>
</gene>
<name>A0ACC2PHN7_9HYME</name>
<evidence type="ECO:0000313" key="1">
    <source>
        <dbReference type="EMBL" id="KAJ8681927.1"/>
    </source>
</evidence>